<feature type="transmembrane region" description="Helical" evidence="10">
    <location>
        <begin position="184"/>
        <end position="204"/>
    </location>
</feature>
<feature type="transmembrane region" description="Helical" evidence="10">
    <location>
        <begin position="362"/>
        <end position="389"/>
    </location>
</feature>
<sequence>MENYAVFAIVSLAAILLAGIGYFHLHKFSFTKLVFISLALGVVFGFGIQFIYGATGKITTNAIDWINIVGNGYIALLQMLIIPLIFVSLVGAFTKLKVSQNLRRISFSVLSTLLITTAIAAFIGILSVFAFHLQGASFINGAPDKANLAILKQHQSQLTGLTLPQQIVSFLPVNIFADFAGTRATSTISVVIFSLFVGVAFLYVRKNNPEPAKTFADFIEALHQIVSRIVHLVLQLTPYGIFALMAKATATDSIEAIGNLGIFIIAAYAALLVVLIVHTIILVANKVNPVVYYKKVWPALIFAFTSRTSAGTLPLNVQIQEKSLGIDSAIANFAASFGLTIGQNGCAGVYPAMIATIIAPTVGINVVSVQWVLTLIAVVTISSFGVAGVGGGSTFTTLMVLGTLNLPITIMGVIIAIDPIVDMARTLVNVNDSIVAGVVTARQTKSLDTDTLADSTKIVESVI</sequence>
<dbReference type="EMBL" id="MIQE01000024">
    <property type="protein sequence ID" value="OFA09780.1"/>
    <property type="molecule type" value="Genomic_DNA"/>
</dbReference>
<dbReference type="InterPro" id="IPR001991">
    <property type="entry name" value="Na-dicarboxylate_symporter"/>
</dbReference>
<dbReference type="Gene3D" id="1.10.3860.10">
    <property type="entry name" value="Sodium:dicarboxylate symporter"/>
    <property type="match status" value="1"/>
</dbReference>
<feature type="transmembrane region" description="Helical" evidence="10">
    <location>
        <begin position="72"/>
        <end position="93"/>
    </location>
</feature>
<dbReference type="Pfam" id="PF00375">
    <property type="entry name" value="SDF"/>
    <property type="match status" value="1"/>
</dbReference>
<organism evidence="11 12">
    <name type="scientific">Lentilactobacillus sunkii</name>
    <dbReference type="NCBI Taxonomy" id="481719"/>
    <lineage>
        <taxon>Bacteria</taxon>
        <taxon>Bacillati</taxon>
        <taxon>Bacillota</taxon>
        <taxon>Bacilli</taxon>
        <taxon>Lactobacillales</taxon>
        <taxon>Lactobacillaceae</taxon>
        <taxon>Lentilactobacillus</taxon>
    </lineage>
</organism>
<evidence type="ECO:0000313" key="12">
    <source>
        <dbReference type="Proteomes" id="UP000177010"/>
    </source>
</evidence>
<comment type="caution">
    <text evidence="11">The sequence shown here is derived from an EMBL/GenBank/DDBJ whole genome shotgun (WGS) entry which is preliminary data.</text>
</comment>
<feature type="transmembrane region" description="Helical" evidence="10">
    <location>
        <begin position="225"/>
        <end position="245"/>
    </location>
</feature>
<dbReference type="PRINTS" id="PR00173">
    <property type="entry name" value="EDTRNSPORT"/>
</dbReference>
<dbReference type="Proteomes" id="UP000177010">
    <property type="component" value="Unassembled WGS sequence"/>
</dbReference>
<evidence type="ECO:0000256" key="9">
    <source>
        <dbReference type="ARBA" id="ARBA00031293"/>
    </source>
</evidence>
<comment type="similarity">
    <text evidence="2">Belongs to the dicarboxylate/amino acid:cation symporter (DAACS) (TC 2.A.23) family.</text>
</comment>
<keyword evidence="4" id="KW-0813">Transport</keyword>
<dbReference type="RefSeq" id="WP_070368482.1">
    <property type="nucleotide sequence ID" value="NZ_JAZHVW010000007.1"/>
</dbReference>
<dbReference type="InterPro" id="IPR036458">
    <property type="entry name" value="Na:dicarbo_symporter_sf"/>
</dbReference>
<evidence type="ECO:0000256" key="4">
    <source>
        <dbReference type="ARBA" id="ARBA00022448"/>
    </source>
</evidence>
<evidence type="ECO:0000256" key="1">
    <source>
        <dbReference type="ARBA" id="ARBA00004141"/>
    </source>
</evidence>
<proteinExistence type="inferred from homology"/>
<dbReference type="GO" id="GO:0015184">
    <property type="term" value="F:L-cystine transmembrane transporter activity"/>
    <property type="evidence" value="ECO:0007669"/>
    <property type="project" value="TreeGrafter"/>
</dbReference>
<dbReference type="PANTHER" id="PTHR42865">
    <property type="entry name" value="PROTON/GLUTAMATE-ASPARTATE SYMPORTER"/>
    <property type="match status" value="1"/>
</dbReference>
<dbReference type="PANTHER" id="PTHR42865:SF5">
    <property type="entry name" value="L-CYSTINE TRANSPORTER TCYP"/>
    <property type="match status" value="1"/>
</dbReference>
<gene>
    <name evidence="11" type="primary">tcyP</name>
    <name evidence="11" type="ORF">LASUN_22620</name>
</gene>
<dbReference type="SUPFAM" id="SSF118215">
    <property type="entry name" value="Proton glutamate symport protein"/>
    <property type="match status" value="1"/>
</dbReference>
<feature type="transmembrane region" description="Helical" evidence="10">
    <location>
        <begin position="6"/>
        <end position="25"/>
    </location>
</feature>
<dbReference type="AlphaFoldDB" id="A0A1E7X9M4"/>
<evidence type="ECO:0000256" key="5">
    <source>
        <dbReference type="ARBA" id="ARBA00022692"/>
    </source>
</evidence>
<evidence type="ECO:0000256" key="2">
    <source>
        <dbReference type="ARBA" id="ARBA00006148"/>
    </source>
</evidence>
<evidence type="ECO:0000256" key="3">
    <source>
        <dbReference type="ARBA" id="ARBA00022031"/>
    </source>
</evidence>
<evidence type="ECO:0000313" key="11">
    <source>
        <dbReference type="EMBL" id="OFA09780.1"/>
    </source>
</evidence>
<evidence type="ECO:0000256" key="10">
    <source>
        <dbReference type="SAM" id="Phobius"/>
    </source>
</evidence>
<keyword evidence="7 10" id="KW-1133">Transmembrane helix</keyword>
<accession>A0A1E7X9M4</accession>
<feature type="transmembrane region" description="Helical" evidence="10">
    <location>
        <begin position="32"/>
        <end position="52"/>
    </location>
</feature>
<keyword evidence="8 10" id="KW-0472">Membrane</keyword>
<evidence type="ECO:0000256" key="6">
    <source>
        <dbReference type="ARBA" id="ARBA00022970"/>
    </source>
</evidence>
<feature type="transmembrane region" description="Helical" evidence="10">
    <location>
        <begin position="257"/>
        <end position="284"/>
    </location>
</feature>
<reference evidence="11 12" key="1">
    <citation type="submission" date="2016-09" db="EMBL/GenBank/DDBJ databases">
        <title>Genome Sequence of Lactobacillus sunkii Strain CG01.</title>
        <authorList>
            <person name="Poehlein A."/>
            <person name="Gabris C."/>
            <person name="Bengelsdorf F.R."/>
            <person name="Duerre P."/>
            <person name="Daniel R."/>
        </authorList>
    </citation>
    <scope>NUCLEOTIDE SEQUENCE [LARGE SCALE GENOMIC DNA]</scope>
    <source>
        <strain evidence="11 12">CG_D</strain>
    </source>
</reference>
<name>A0A1E7X9M4_9LACO</name>
<feature type="transmembrane region" description="Helical" evidence="10">
    <location>
        <begin position="105"/>
        <end position="131"/>
    </location>
</feature>
<keyword evidence="5 10" id="KW-0812">Transmembrane</keyword>
<protein>
    <recommendedName>
        <fullName evidence="3">L-cystine uptake protein TcyP</fullName>
    </recommendedName>
    <alternativeName>
        <fullName evidence="9">Transporter of cystine TcyP</fullName>
    </alternativeName>
</protein>
<dbReference type="GO" id="GO:0005886">
    <property type="term" value="C:plasma membrane"/>
    <property type="evidence" value="ECO:0007669"/>
    <property type="project" value="TreeGrafter"/>
</dbReference>
<evidence type="ECO:0000256" key="7">
    <source>
        <dbReference type="ARBA" id="ARBA00022989"/>
    </source>
</evidence>
<evidence type="ECO:0000256" key="8">
    <source>
        <dbReference type="ARBA" id="ARBA00023136"/>
    </source>
</evidence>
<comment type="subcellular location">
    <subcellularLocation>
        <location evidence="1">Membrane</location>
        <topology evidence="1">Multi-pass membrane protein</topology>
    </subcellularLocation>
</comment>
<keyword evidence="6" id="KW-0029">Amino-acid transport</keyword>
<dbReference type="GO" id="GO:0015293">
    <property type="term" value="F:symporter activity"/>
    <property type="evidence" value="ECO:0007669"/>
    <property type="project" value="InterPro"/>
</dbReference>
<feature type="transmembrane region" description="Helical" evidence="10">
    <location>
        <begin position="395"/>
        <end position="417"/>
    </location>
</feature>